<evidence type="ECO:0000256" key="1">
    <source>
        <dbReference type="SAM" id="MobiDB-lite"/>
    </source>
</evidence>
<name>A0A182QTL2_9DIPT</name>
<dbReference type="Proteomes" id="UP000075886">
    <property type="component" value="Unassembled WGS sequence"/>
</dbReference>
<organism evidence="2 3">
    <name type="scientific">Anopheles farauti</name>
    <dbReference type="NCBI Taxonomy" id="69004"/>
    <lineage>
        <taxon>Eukaryota</taxon>
        <taxon>Metazoa</taxon>
        <taxon>Ecdysozoa</taxon>
        <taxon>Arthropoda</taxon>
        <taxon>Hexapoda</taxon>
        <taxon>Insecta</taxon>
        <taxon>Pterygota</taxon>
        <taxon>Neoptera</taxon>
        <taxon>Endopterygota</taxon>
        <taxon>Diptera</taxon>
        <taxon>Nematocera</taxon>
        <taxon>Culicoidea</taxon>
        <taxon>Culicidae</taxon>
        <taxon>Anophelinae</taxon>
        <taxon>Anopheles</taxon>
    </lineage>
</organism>
<reference evidence="2" key="2">
    <citation type="submission" date="2020-05" db="UniProtKB">
        <authorList>
            <consortium name="EnsemblMetazoa"/>
        </authorList>
    </citation>
    <scope>IDENTIFICATION</scope>
    <source>
        <strain evidence="2">FAR1</strain>
    </source>
</reference>
<protein>
    <submittedName>
        <fullName evidence="2">Uncharacterized protein</fullName>
    </submittedName>
</protein>
<dbReference type="EnsemblMetazoa" id="AFAF016597-RA">
    <property type="protein sequence ID" value="AFAF016597-PA"/>
    <property type="gene ID" value="AFAF016597"/>
</dbReference>
<keyword evidence="3" id="KW-1185">Reference proteome</keyword>
<evidence type="ECO:0000313" key="3">
    <source>
        <dbReference type="Proteomes" id="UP000075886"/>
    </source>
</evidence>
<sequence length="122" mass="13378">MLNFGARVFGQYEVAVGEAPIGDLMDGGQVRHLVRQLQCVAIVDDVIVPAVVHDDRYGGPGQIVERSLAGPGRGAPLHPQWAVFGETGRSDDLREVVKLAERSTGREVSQEDPQHLLQREKR</sequence>
<feature type="region of interest" description="Disordered" evidence="1">
    <location>
        <begin position="100"/>
        <end position="122"/>
    </location>
</feature>
<dbReference type="AlphaFoldDB" id="A0A182QTL2"/>
<evidence type="ECO:0000313" key="2">
    <source>
        <dbReference type="EnsemblMetazoa" id="AFAF016597-PA"/>
    </source>
</evidence>
<reference evidence="3" key="1">
    <citation type="submission" date="2014-01" db="EMBL/GenBank/DDBJ databases">
        <title>The Genome Sequence of Anopheles farauti FAR1 (V2).</title>
        <authorList>
            <consortium name="The Broad Institute Genomics Platform"/>
            <person name="Neafsey D.E."/>
            <person name="Besansky N."/>
            <person name="Howell P."/>
            <person name="Walton C."/>
            <person name="Young S.K."/>
            <person name="Zeng Q."/>
            <person name="Gargeya S."/>
            <person name="Fitzgerald M."/>
            <person name="Haas B."/>
            <person name="Abouelleil A."/>
            <person name="Allen A.W."/>
            <person name="Alvarado L."/>
            <person name="Arachchi H.M."/>
            <person name="Berlin A.M."/>
            <person name="Chapman S.B."/>
            <person name="Gainer-Dewar J."/>
            <person name="Goldberg J."/>
            <person name="Griggs A."/>
            <person name="Gujja S."/>
            <person name="Hansen M."/>
            <person name="Howarth C."/>
            <person name="Imamovic A."/>
            <person name="Ireland A."/>
            <person name="Larimer J."/>
            <person name="McCowan C."/>
            <person name="Murphy C."/>
            <person name="Pearson M."/>
            <person name="Poon T.W."/>
            <person name="Priest M."/>
            <person name="Roberts A."/>
            <person name="Saif S."/>
            <person name="Shea T."/>
            <person name="Sisk P."/>
            <person name="Sykes S."/>
            <person name="Wortman J."/>
            <person name="Nusbaum C."/>
            <person name="Birren B."/>
        </authorList>
    </citation>
    <scope>NUCLEOTIDE SEQUENCE [LARGE SCALE GENOMIC DNA]</scope>
    <source>
        <strain evidence="3">FAR1</strain>
    </source>
</reference>
<proteinExistence type="predicted"/>
<accession>A0A182QTL2</accession>
<dbReference type="EMBL" id="AXCN02000298">
    <property type="status" value="NOT_ANNOTATED_CDS"/>
    <property type="molecule type" value="Genomic_DNA"/>
</dbReference>
<dbReference type="VEuPathDB" id="VectorBase:AFAF016597"/>